<evidence type="ECO:0000256" key="15">
    <source>
        <dbReference type="PIRSR" id="PIRSR000081-1"/>
    </source>
</evidence>
<keyword evidence="3 17" id="KW-0813">Transport</keyword>
<evidence type="ECO:0000256" key="11">
    <source>
        <dbReference type="ARBA" id="ARBA00022991"/>
    </source>
</evidence>
<dbReference type="PIRSF" id="PIRSF000081">
    <property type="entry name" value="Phycocyanin"/>
    <property type="match status" value="1"/>
</dbReference>
<feature type="binding site" evidence="15">
    <location>
        <position position="49"/>
    </location>
    <ligand>
        <name>(2R,3E)-phycocyanobilin</name>
        <dbReference type="ChEBI" id="CHEBI:85275"/>
        <label>1</label>
    </ligand>
</feature>
<keyword evidence="11 17" id="KW-0157">Chromophore</keyword>
<feature type="binding site" evidence="15">
    <location>
        <begin position="92"/>
        <end position="98"/>
    </location>
    <ligand>
        <name>(2R,3E)-phycocyanobilin</name>
        <dbReference type="ChEBI" id="CHEBI:85275"/>
        <label>1</label>
    </ligand>
</feature>
<evidence type="ECO:0000256" key="14">
    <source>
        <dbReference type="ARBA" id="ARBA00023307"/>
    </source>
</evidence>
<feature type="binding site" evidence="15">
    <location>
        <position position="87"/>
    </location>
    <ligand>
        <name>(2R,3E)-phycocyanobilin</name>
        <dbReference type="ChEBI" id="CHEBI:85275"/>
        <label>1</label>
    </ligand>
</feature>
<feature type="binding site" evidence="15">
    <location>
        <position position="92"/>
    </location>
    <ligand>
        <name>(2R,3E)-phycocyanobilin</name>
        <dbReference type="ChEBI" id="CHEBI:85275"/>
        <label>1</label>
    </ligand>
</feature>
<evidence type="ECO:0000256" key="3">
    <source>
        <dbReference type="ARBA" id="ARBA00022448"/>
    </source>
</evidence>
<evidence type="ECO:0000256" key="10">
    <source>
        <dbReference type="ARBA" id="ARBA00022982"/>
    </source>
</evidence>
<dbReference type="GO" id="GO:0009535">
    <property type="term" value="C:chloroplast thylakoid membrane"/>
    <property type="evidence" value="ECO:0007669"/>
    <property type="project" value="UniProtKB-SubCell"/>
</dbReference>
<reference evidence="18" key="1">
    <citation type="submission" date="2016-11" db="EMBL/GenBank/DDBJ databases">
        <title>Complete Chloroplast Genome of Thorea hispida.</title>
        <authorList>
            <person name="Nan F."/>
            <person name="Xie S."/>
        </authorList>
    </citation>
    <scope>NUCLEOTIDE SEQUENCE</scope>
</reference>
<evidence type="ECO:0000256" key="12">
    <source>
        <dbReference type="ARBA" id="ARBA00023078"/>
    </source>
</evidence>
<dbReference type="Pfam" id="PF00502">
    <property type="entry name" value="Phycobilisome"/>
    <property type="match status" value="1"/>
</dbReference>
<keyword evidence="6 17" id="KW-0602">Photosynthesis</keyword>
<feature type="modified residue" description="N4-methylasparagine" evidence="16">
    <location>
        <position position="82"/>
    </location>
</feature>
<dbReference type="GO" id="GO:0030089">
    <property type="term" value="C:phycobilisome"/>
    <property type="evidence" value="ECO:0007669"/>
    <property type="project" value="UniProtKB-KW"/>
</dbReference>
<dbReference type="InterPro" id="IPR012128">
    <property type="entry name" value="Phycobilisome_asu/bsu"/>
</dbReference>
<keyword evidence="7" id="KW-0042">Antenna complex</keyword>
<evidence type="ECO:0000256" key="13">
    <source>
        <dbReference type="ARBA" id="ARBA00023136"/>
    </source>
</evidence>
<evidence type="ECO:0000256" key="6">
    <source>
        <dbReference type="ARBA" id="ARBA00022531"/>
    </source>
</evidence>
<evidence type="ECO:0000256" key="9">
    <source>
        <dbReference type="ARBA" id="ARBA00022738"/>
    </source>
</evidence>
<keyword evidence="10 17" id="KW-0249">Electron transport</keyword>
<evidence type="ECO:0000256" key="5">
    <source>
        <dbReference type="ARBA" id="ARBA00022528"/>
    </source>
</evidence>
<keyword evidence="8 17" id="KW-0934">Plastid</keyword>
<sequence length="187" mass="19834">MLYFLIKENYMLDAFSRVVVNSDAKAAYVGGSDLQALKKFIADGNTRLDAVNFIVSNASCIVSDAVSGMICENPGLIAPGGNCYTNRRMAACLRDGEIILRYASYALLAGDPSVLEDRCLNGLKETYIALGVPTNSSIRAISIMKAAAVAFVTNTASQRKMSCPSGDCSSLASEIASYCDRVATAIS</sequence>
<proteinExistence type="inferred from homology"/>
<geneLocation type="chloroplast" evidence="18"/>
<gene>
    <name evidence="18" type="primary">cpeB</name>
</gene>
<keyword evidence="4" id="KW-0488">Methylation</keyword>
<keyword evidence="12 17" id="KW-0793">Thylakoid</keyword>
<keyword evidence="14 17" id="KW-0089">Bile pigment</keyword>
<dbReference type="PANTHER" id="PTHR34011:SF7">
    <property type="entry name" value="C-PHYCOCYANIN BETA SUBUNIT"/>
    <property type="match status" value="1"/>
</dbReference>
<dbReference type="CDD" id="cd14767">
    <property type="entry name" value="PE_beta-like"/>
    <property type="match status" value="1"/>
</dbReference>
<feature type="binding site" evidence="15">
    <location>
        <position position="168"/>
    </location>
    <ligand>
        <name>(2R,3E)-phycocyanobilin</name>
        <dbReference type="ChEBI" id="CHEBI:85275"/>
        <label>1</label>
    </ligand>
</feature>
<evidence type="ECO:0000256" key="4">
    <source>
        <dbReference type="ARBA" id="ARBA00022481"/>
    </source>
</evidence>
<evidence type="ECO:0000256" key="17">
    <source>
        <dbReference type="RuleBase" id="RU004438"/>
    </source>
</evidence>
<accession>A0A1Z1XAP8</accession>
<feature type="binding site" evidence="15">
    <location>
        <position position="45"/>
    </location>
    <ligand>
        <name>(2R,3E)-phycocyanobilin</name>
        <dbReference type="ChEBI" id="CHEBI:85275"/>
        <label>1</label>
    </ligand>
</feature>
<keyword evidence="9 17" id="KW-0605">Phycobilisome</keyword>
<dbReference type="InterPro" id="IPR038719">
    <property type="entry name" value="Phycobilisome_asu/bsu_sf"/>
</dbReference>
<name>A0A1Z1XAP8_9FLOR</name>
<comment type="similarity">
    <text evidence="2 17">Belongs to the phycobiliprotein family.</text>
</comment>
<organism evidence="18">
    <name type="scientific">Thorea hispida</name>
    <dbReference type="NCBI Taxonomy" id="202687"/>
    <lineage>
        <taxon>Eukaryota</taxon>
        <taxon>Rhodophyta</taxon>
        <taxon>Florideophyceae</taxon>
        <taxon>Nemaliophycidae</taxon>
        <taxon>Thoreales</taxon>
        <taxon>Thoreaceae</taxon>
        <taxon>Thorea</taxon>
    </lineage>
</organism>
<dbReference type="SUPFAM" id="SSF46458">
    <property type="entry name" value="Globin-like"/>
    <property type="match status" value="1"/>
</dbReference>
<evidence type="ECO:0000256" key="16">
    <source>
        <dbReference type="PIRSR" id="PIRSR000081-2"/>
    </source>
</evidence>
<protein>
    <submittedName>
        <fullName evidence="18">R-phycoerythrin class I beta subunit</fullName>
    </submittedName>
</protein>
<comment type="subcellular location">
    <subcellularLocation>
        <location evidence="1 17">Plastid</location>
        <location evidence="1 17">Chloroplast thylakoid membrane</location>
        <topology evidence="1 17">Peripheral membrane protein</topology>
        <orientation evidence="1 17">Stromal side</orientation>
    </subcellularLocation>
</comment>
<evidence type="ECO:0000256" key="7">
    <source>
        <dbReference type="ARBA" id="ARBA00022549"/>
    </source>
</evidence>
<dbReference type="Gene3D" id="1.10.490.20">
    <property type="entry name" value="Phycocyanins"/>
    <property type="match status" value="1"/>
</dbReference>
<feature type="binding site" description="covalent" evidence="15">
    <location>
        <position position="82"/>
    </location>
    <ligand>
        <name>(2R,3E)-phycocyanobilin</name>
        <dbReference type="ChEBI" id="CHEBI:85275"/>
        <label>2</label>
    </ligand>
</feature>
<dbReference type="GO" id="GO:0015979">
    <property type="term" value="P:photosynthesis"/>
    <property type="evidence" value="ECO:0007669"/>
    <property type="project" value="UniProtKB-KW"/>
</dbReference>
<dbReference type="EMBL" id="KY083065">
    <property type="protein sequence ID" value="ARX95929.1"/>
    <property type="molecule type" value="Genomic_DNA"/>
</dbReference>
<dbReference type="AlphaFoldDB" id="A0A1Z1XAP8"/>
<evidence type="ECO:0000256" key="1">
    <source>
        <dbReference type="ARBA" id="ARBA00004185"/>
    </source>
</evidence>
<evidence type="ECO:0000313" key="18">
    <source>
        <dbReference type="EMBL" id="ARX95929.1"/>
    </source>
</evidence>
<evidence type="ECO:0000256" key="2">
    <source>
        <dbReference type="ARBA" id="ARBA00008182"/>
    </source>
</evidence>
<dbReference type="InterPro" id="IPR009050">
    <property type="entry name" value="Globin-like_sf"/>
</dbReference>
<dbReference type="PANTHER" id="PTHR34011">
    <property type="entry name" value="PHYCOBILISOME 32.1 KDA LINKER POLYPEPTIDE, PHYCOCYANIN-ASSOCIATED, ROD 2-RELATED"/>
    <property type="match status" value="1"/>
</dbReference>
<evidence type="ECO:0000256" key="8">
    <source>
        <dbReference type="ARBA" id="ARBA00022640"/>
    </source>
</evidence>
<keyword evidence="5 17" id="KW-0150">Chloroplast</keyword>
<keyword evidence="13 17" id="KW-0472">Membrane</keyword>